<dbReference type="Proteomes" id="UP000285301">
    <property type="component" value="Unassembled WGS sequence"/>
</dbReference>
<reference evidence="5 6" key="1">
    <citation type="journal article" date="2018" name="Gigascience">
        <title>Genomes of trombidid mites reveal novel predicted allergens and laterally-transferred genes associated with secondary metabolism.</title>
        <authorList>
            <person name="Dong X."/>
            <person name="Chaisiri K."/>
            <person name="Xia D."/>
            <person name="Armstrong S.D."/>
            <person name="Fang Y."/>
            <person name="Donnelly M.J."/>
            <person name="Kadowaki T."/>
            <person name="McGarry J.W."/>
            <person name="Darby A.C."/>
            <person name="Makepeace B.L."/>
        </authorList>
    </citation>
    <scope>NUCLEOTIDE SEQUENCE [LARGE SCALE GENOMIC DNA]</scope>
    <source>
        <strain evidence="5">UoL-WK</strain>
    </source>
</reference>
<comment type="caution">
    <text evidence="5">The sequence shown here is derived from an EMBL/GenBank/DDBJ whole genome shotgun (WGS) entry which is preliminary data.</text>
</comment>
<keyword evidence="1" id="KW-0489">Methyltransferase</keyword>
<gene>
    <name evidence="5" type="ORF">B4U79_16933</name>
</gene>
<evidence type="ECO:0000313" key="6">
    <source>
        <dbReference type="Proteomes" id="UP000285301"/>
    </source>
</evidence>
<evidence type="ECO:0000256" key="4">
    <source>
        <dbReference type="ARBA" id="ARBA00023098"/>
    </source>
</evidence>
<dbReference type="EMBL" id="NCKU01012603">
    <property type="protein sequence ID" value="RWS00035.1"/>
    <property type="molecule type" value="Genomic_DNA"/>
</dbReference>
<evidence type="ECO:0000256" key="1">
    <source>
        <dbReference type="ARBA" id="ARBA00022603"/>
    </source>
</evidence>
<keyword evidence="6" id="KW-1185">Reference proteome</keyword>
<evidence type="ECO:0000256" key="3">
    <source>
        <dbReference type="ARBA" id="ARBA00022691"/>
    </source>
</evidence>
<evidence type="ECO:0000313" key="5">
    <source>
        <dbReference type="EMBL" id="RWS00035.1"/>
    </source>
</evidence>
<keyword evidence="3" id="KW-0949">S-adenosyl-L-methionine</keyword>
<dbReference type="OrthoDB" id="8300214at2759"/>
<dbReference type="GO" id="GO:0008168">
    <property type="term" value="F:methyltransferase activity"/>
    <property type="evidence" value="ECO:0007669"/>
    <property type="project" value="UniProtKB-KW"/>
</dbReference>
<dbReference type="AlphaFoldDB" id="A0A3S4Q814"/>
<accession>A0A3S4Q814</accession>
<dbReference type="Gene3D" id="3.40.50.150">
    <property type="entry name" value="Vaccinia Virus protein VP39"/>
    <property type="match status" value="1"/>
</dbReference>
<dbReference type="InterPro" id="IPR050723">
    <property type="entry name" value="CFA/CMAS"/>
</dbReference>
<dbReference type="GO" id="GO:0032259">
    <property type="term" value="P:methylation"/>
    <property type="evidence" value="ECO:0007669"/>
    <property type="project" value="UniProtKB-KW"/>
</dbReference>
<keyword evidence="2" id="KW-0808">Transferase</keyword>
<dbReference type="SUPFAM" id="SSF53335">
    <property type="entry name" value="S-adenosyl-L-methionine-dependent methyltransferases"/>
    <property type="match status" value="1"/>
</dbReference>
<organism evidence="5 6">
    <name type="scientific">Dinothrombium tinctorium</name>
    <dbReference type="NCBI Taxonomy" id="1965070"/>
    <lineage>
        <taxon>Eukaryota</taxon>
        <taxon>Metazoa</taxon>
        <taxon>Ecdysozoa</taxon>
        <taxon>Arthropoda</taxon>
        <taxon>Chelicerata</taxon>
        <taxon>Arachnida</taxon>
        <taxon>Acari</taxon>
        <taxon>Acariformes</taxon>
        <taxon>Trombidiformes</taxon>
        <taxon>Prostigmata</taxon>
        <taxon>Anystina</taxon>
        <taxon>Parasitengona</taxon>
        <taxon>Trombidioidea</taxon>
        <taxon>Trombidiidae</taxon>
        <taxon>Dinothrombium</taxon>
    </lineage>
</organism>
<name>A0A3S4Q814_9ACAR</name>
<dbReference type="GO" id="GO:0006629">
    <property type="term" value="P:lipid metabolic process"/>
    <property type="evidence" value="ECO:0007669"/>
    <property type="project" value="UniProtKB-KW"/>
</dbReference>
<dbReference type="InterPro" id="IPR029063">
    <property type="entry name" value="SAM-dependent_MTases_sf"/>
</dbReference>
<dbReference type="PANTHER" id="PTHR43667">
    <property type="entry name" value="CYCLOPROPANE-FATTY-ACYL-PHOSPHOLIPID SYNTHASE"/>
    <property type="match status" value="1"/>
</dbReference>
<keyword evidence="4" id="KW-0443">Lipid metabolism</keyword>
<dbReference type="STRING" id="1965070.A0A3S4Q814"/>
<sequence length="94" mass="11639">MVPYYRHITKYSDGLFVLEDWHNFGYYYSKTLMAWYENFNKNWPKLRPKYGDEFYRMWRFYLLMGCGMFRARKLNLWQIVFSKDGLKGGYEAAR</sequence>
<evidence type="ECO:0000256" key="2">
    <source>
        <dbReference type="ARBA" id="ARBA00022679"/>
    </source>
</evidence>
<dbReference type="PANTHER" id="PTHR43667:SF1">
    <property type="entry name" value="CYCLOPROPANE-FATTY-ACYL-PHOSPHOLIPID SYNTHASE"/>
    <property type="match status" value="1"/>
</dbReference>
<dbReference type="Pfam" id="PF02353">
    <property type="entry name" value="CMAS"/>
    <property type="match status" value="1"/>
</dbReference>
<protein>
    <submittedName>
        <fullName evidence="5">Cyclopropane-fatty-acyl-phospholipid synthase-like protein</fullName>
    </submittedName>
</protein>
<proteinExistence type="predicted"/>